<feature type="domain" description="J" evidence="4">
    <location>
        <begin position="230"/>
        <end position="296"/>
    </location>
</feature>
<keyword evidence="2" id="KW-0812">Transmembrane</keyword>
<dbReference type="PRINTS" id="PR00625">
    <property type="entry name" value="JDOMAIN"/>
</dbReference>
<dbReference type="EMBL" id="CAKOGP040001747">
    <property type="protein sequence ID" value="CAJ1948381.1"/>
    <property type="molecule type" value="Genomic_DNA"/>
</dbReference>
<name>A0AAD2FPB4_9STRA</name>
<dbReference type="Pfam" id="PF14308">
    <property type="entry name" value="DnaJ-X"/>
    <property type="match status" value="1"/>
</dbReference>
<dbReference type="InterPro" id="IPR026894">
    <property type="entry name" value="DnaJ_X"/>
</dbReference>
<dbReference type="PROSITE" id="PS50076">
    <property type="entry name" value="DNAJ_2"/>
    <property type="match status" value="1"/>
</dbReference>
<dbReference type="AlphaFoldDB" id="A0AAD2FPB4"/>
<dbReference type="InterPro" id="IPR001623">
    <property type="entry name" value="DnaJ_domain"/>
</dbReference>
<dbReference type="Pfam" id="PF00226">
    <property type="entry name" value="DnaJ"/>
    <property type="match status" value="1"/>
</dbReference>
<keyword evidence="2" id="KW-1133">Transmembrane helix</keyword>
<evidence type="ECO:0000313" key="5">
    <source>
        <dbReference type="EMBL" id="CAJ1948381.1"/>
    </source>
</evidence>
<accession>A0AAD2FPB4</accession>
<evidence type="ECO:0000256" key="3">
    <source>
        <dbReference type="SAM" id="SignalP"/>
    </source>
</evidence>
<reference evidence="5" key="1">
    <citation type="submission" date="2023-08" db="EMBL/GenBank/DDBJ databases">
        <authorList>
            <person name="Audoor S."/>
            <person name="Bilcke G."/>
        </authorList>
    </citation>
    <scope>NUCLEOTIDE SEQUENCE</scope>
</reference>
<feature type="compositionally biased region" description="Polar residues" evidence="1">
    <location>
        <begin position="29"/>
        <end position="44"/>
    </location>
</feature>
<sequence length="663" mass="75700">MKMILRHCLFFIIVGLHIVPRVSCQQQARRTASHRGSSSKPNNTRQDRQRRRRDDDFEDRRYGSRQDDSRRSSSDNRHDKTRQDSFWAEEETSTAIAKILRKTKPRGLIHGIWKASQSTTLGFLIGMTCLITFPSASLLLVGLQMKPLLLSTILGSVMGLSAISVGIWNGLYHCYWGLVQMPKSIQSWWKGSVWNPYDGGSWQMYNLWEHQQELQREQLRLSSSENDKPNYYQILEVPSSASKSEIKRAYYVKAKALHPDKNPVQSQEAEEAFLQLQKAYQTLSDEAQRSWYDEVGQTSSPAQDKIAAMFHPNLFFSILFDSNSLQPFVGNLAVSSWTLSLIQLGLFANEDDDDHDPQENVQRLIVMVADLQRKEQKRQVDVAMHLLATIETFTSSGSAGAGQEQIPDLAFRQYCKQQAKAILEKSLFRDARLLQLLGERLELAARQWEGKSPFGLVKKGWLWTKSSAGLLSHRLEFYKGIFGLLQYLLKYMDSIRQGDFSFMGEGEGQDGVKHDEAEAPSKEMVPKLWRLLWHYTTLDVQSTVDGASWKLLSDSSVNRSEQANRAKALRIMGQEFAKVAKENDGMMTAMMQPSGMNHHLGEEFDAEIIKNEDENLSFTFVTDPAMRLEIAMAVAKDQVGDSPIKLRKKVHDYLKQQEKTIKR</sequence>
<organism evidence="5 6">
    <name type="scientific">Cylindrotheca closterium</name>
    <dbReference type="NCBI Taxonomy" id="2856"/>
    <lineage>
        <taxon>Eukaryota</taxon>
        <taxon>Sar</taxon>
        <taxon>Stramenopiles</taxon>
        <taxon>Ochrophyta</taxon>
        <taxon>Bacillariophyta</taxon>
        <taxon>Bacillariophyceae</taxon>
        <taxon>Bacillariophycidae</taxon>
        <taxon>Bacillariales</taxon>
        <taxon>Bacillariaceae</taxon>
        <taxon>Cylindrotheca</taxon>
    </lineage>
</organism>
<evidence type="ECO:0000256" key="2">
    <source>
        <dbReference type="SAM" id="Phobius"/>
    </source>
</evidence>
<dbReference type="Proteomes" id="UP001295423">
    <property type="component" value="Unassembled WGS sequence"/>
</dbReference>
<keyword evidence="2" id="KW-0472">Membrane</keyword>
<keyword evidence="6" id="KW-1185">Reference proteome</keyword>
<dbReference type="Gene3D" id="1.10.287.110">
    <property type="entry name" value="DnaJ domain"/>
    <property type="match status" value="1"/>
</dbReference>
<dbReference type="PANTHER" id="PTHR44094">
    <property type="entry name" value="DNAJ HEAT SHOCK N-TERMINAL DOMAIN-CONTAINING PROTEIN"/>
    <property type="match status" value="1"/>
</dbReference>
<dbReference type="PANTHER" id="PTHR44094:SF8">
    <property type="entry name" value="DNAJ HEAT SHOCK N-TERMINAL DOMAIN-CONTAINING PROTEIN-RELATED"/>
    <property type="match status" value="1"/>
</dbReference>
<gene>
    <name evidence="5" type="ORF">CYCCA115_LOCUS11588</name>
</gene>
<feature type="signal peptide" evidence="3">
    <location>
        <begin position="1"/>
        <end position="24"/>
    </location>
</feature>
<feature type="transmembrane region" description="Helical" evidence="2">
    <location>
        <begin position="148"/>
        <end position="171"/>
    </location>
</feature>
<evidence type="ECO:0000313" key="6">
    <source>
        <dbReference type="Proteomes" id="UP001295423"/>
    </source>
</evidence>
<feature type="compositionally biased region" description="Basic and acidic residues" evidence="1">
    <location>
        <begin position="52"/>
        <end position="83"/>
    </location>
</feature>
<evidence type="ECO:0000256" key="1">
    <source>
        <dbReference type="SAM" id="MobiDB-lite"/>
    </source>
</evidence>
<feature type="transmembrane region" description="Helical" evidence="2">
    <location>
        <begin position="121"/>
        <end position="141"/>
    </location>
</feature>
<feature type="region of interest" description="Disordered" evidence="1">
    <location>
        <begin position="29"/>
        <end position="86"/>
    </location>
</feature>
<dbReference type="SMART" id="SM00271">
    <property type="entry name" value="DnaJ"/>
    <property type="match status" value="1"/>
</dbReference>
<dbReference type="InterPro" id="IPR052423">
    <property type="entry name" value="EMIR"/>
</dbReference>
<evidence type="ECO:0000259" key="4">
    <source>
        <dbReference type="PROSITE" id="PS50076"/>
    </source>
</evidence>
<proteinExistence type="predicted"/>
<dbReference type="InterPro" id="IPR036869">
    <property type="entry name" value="J_dom_sf"/>
</dbReference>
<keyword evidence="3" id="KW-0732">Signal</keyword>
<feature type="chain" id="PRO_5042119303" description="J domain-containing protein" evidence="3">
    <location>
        <begin position="25"/>
        <end position="663"/>
    </location>
</feature>
<dbReference type="SUPFAM" id="SSF46565">
    <property type="entry name" value="Chaperone J-domain"/>
    <property type="match status" value="1"/>
</dbReference>
<protein>
    <recommendedName>
        <fullName evidence="4">J domain-containing protein</fullName>
    </recommendedName>
</protein>
<dbReference type="CDD" id="cd06257">
    <property type="entry name" value="DnaJ"/>
    <property type="match status" value="1"/>
</dbReference>
<comment type="caution">
    <text evidence="5">The sequence shown here is derived from an EMBL/GenBank/DDBJ whole genome shotgun (WGS) entry which is preliminary data.</text>
</comment>